<organism evidence="2 3">
    <name type="scientific">Penicillium oxalicum (strain 114-2 / CGMCC 5302)</name>
    <name type="common">Penicillium decumbens</name>
    <dbReference type="NCBI Taxonomy" id="933388"/>
    <lineage>
        <taxon>Eukaryota</taxon>
        <taxon>Fungi</taxon>
        <taxon>Dikarya</taxon>
        <taxon>Ascomycota</taxon>
        <taxon>Pezizomycotina</taxon>
        <taxon>Eurotiomycetes</taxon>
        <taxon>Eurotiomycetidae</taxon>
        <taxon>Eurotiales</taxon>
        <taxon>Aspergillaceae</taxon>
        <taxon>Penicillium</taxon>
    </lineage>
</organism>
<feature type="compositionally biased region" description="Pro residues" evidence="1">
    <location>
        <begin position="1"/>
        <end position="10"/>
    </location>
</feature>
<evidence type="ECO:0000313" key="2">
    <source>
        <dbReference type="EMBL" id="EPS26783.1"/>
    </source>
</evidence>
<dbReference type="eggNOG" id="ENOG502ST4U">
    <property type="taxonomic scope" value="Eukaryota"/>
</dbReference>
<dbReference type="EMBL" id="KB644409">
    <property type="protein sequence ID" value="EPS26783.1"/>
    <property type="molecule type" value="Genomic_DNA"/>
</dbReference>
<accession>S8ALP5</accession>
<dbReference type="HOGENOM" id="CLU_042683_0_0_1"/>
<protein>
    <submittedName>
        <fullName evidence="2">Uncharacterized protein</fullName>
    </submittedName>
</protein>
<feature type="region of interest" description="Disordered" evidence="1">
    <location>
        <begin position="69"/>
        <end position="294"/>
    </location>
</feature>
<sequence length="474" mass="51668">MPPPVTPSPFRPSRRYPPSRRSGPQFANSPRFLLSQSTPHRGDIDIVDDETALLSTASPTNDVVVQLISSTTQSRRQRESIDDSEDDKWLDNVDPREKGESGLATDQIESSPPFNSQTPGYDDARDAGTRFASAGDGNKRVRLSMQGVPPPASVGDDLDGAPSPSPEVQVPIPHAMRTPGPRIPQRPAVTQDGSVGGLRATPDTHGRPRPPVVETPGNNTQTPFRNRPRFMLSSQKPRSSQPVLLAESPSATQSSSLERRKPTFVLPRSPSPKHTEDDIPAPFSPSSKSLHRRGKNRSGLMGYVPGGMAAEVRSWILETGSRHEQVGSNQSLDMSSRQSAELHCFLVAARVLEVRPAVLSGSGALSFIRAEKVAVLSNEDTLNNEYFNIVLMGPPRSKKRVVQPPSRDGESSDTISPGDLLGVQRGLSWYVTLAEYQALYAASGVLDPMAQVRRPTESEEWLVSMQWELVQRAT</sequence>
<feature type="compositionally biased region" description="Basic and acidic residues" evidence="1">
    <location>
        <begin position="76"/>
        <end position="100"/>
    </location>
</feature>
<proteinExistence type="predicted"/>
<keyword evidence="3" id="KW-1185">Reference proteome</keyword>
<evidence type="ECO:0000313" key="3">
    <source>
        <dbReference type="Proteomes" id="UP000019376"/>
    </source>
</evidence>
<feature type="region of interest" description="Disordered" evidence="1">
    <location>
        <begin position="1"/>
        <end position="43"/>
    </location>
</feature>
<dbReference type="OrthoDB" id="5389296at2759"/>
<dbReference type="PhylomeDB" id="S8ALP5"/>
<feature type="compositionally biased region" description="Polar residues" evidence="1">
    <location>
        <begin position="232"/>
        <end position="242"/>
    </location>
</feature>
<feature type="region of interest" description="Disordered" evidence="1">
    <location>
        <begin position="397"/>
        <end position="417"/>
    </location>
</feature>
<dbReference type="Proteomes" id="UP000019376">
    <property type="component" value="Unassembled WGS sequence"/>
</dbReference>
<evidence type="ECO:0000256" key="1">
    <source>
        <dbReference type="SAM" id="MobiDB-lite"/>
    </source>
</evidence>
<feature type="compositionally biased region" description="Polar residues" evidence="1">
    <location>
        <begin position="107"/>
        <end position="119"/>
    </location>
</feature>
<reference evidence="2 3" key="1">
    <citation type="journal article" date="2013" name="PLoS ONE">
        <title>Genomic and secretomic analyses reveal unique features of the lignocellulolytic enzyme system of Penicillium decumbens.</title>
        <authorList>
            <person name="Liu G."/>
            <person name="Zhang L."/>
            <person name="Wei X."/>
            <person name="Zou G."/>
            <person name="Qin Y."/>
            <person name="Ma L."/>
            <person name="Li J."/>
            <person name="Zheng H."/>
            <person name="Wang S."/>
            <person name="Wang C."/>
            <person name="Xun L."/>
            <person name="Zhao G.-P."/>
            <person name="Zhou Z."/>
            <person name="Qu Y."/>
        </authorList>
    </citation>
    <scope>NUCLEOTIDE SEQUENCE [LARGE SCALE GENOMIC DNA]</scope>
    <source>
        <strain evidence="3">114-2 / CGMCC 5302</strain>
    </source>
</reference>
<name>S8ALP5_PENO1</name>
<gene>
    <name evidence="2" type="ORF">PDE_01722</name>
</gene>
<dbReference type="AlphaFoldDB" id="S8ALP5"/>